<dbReference type="EMBL" id="BTRK01000005">
    <property type="protein sequence ID" value="GMR55162.1"/>
    <property type="molecule type" value="Genomic_DNA"/>
</dbReference>
<evidence type="ECO:0008006" key="5">
    <source>
        <dbReference type="Google" id="ProtNLM"/>
    </source>
</evidence>
<sequence length="106" mass="11952">ETRSRGLKETEVIAKMAAKLRDREDEKLRKLEEEMFAFKNRETWAQTCSILMIIAAVLEVIASALAIVSLIQPRLMNKTMLAFIVVSLLALICSAKNKIRAGRYGL</sequence>
<keyword evidence="2" id="KW-0812">Transmembrane</keyword>
<feature type="transmembrane region" description="Helical" evidence="2">
    <location>
        <begin position="77"/>
        <end position="95"/>
    </location>
</feature>
<protein>
    <recommendedName>
        <fullName evidence="5">Transmembrane protein</fullName>
    </recommendedName>
</protein>
<feature type="transmembrane region" description="Helical" evidence="2">
    <location>
        <begin position="48"/>
        <end position="71"/>
    </location>
</feature>
<evidence type="ECO:0000256" key="2">
    <source>
        <dbReference type="SAM" id="Phobius"/>
    </source>
</evidence>
<feature type="coiled-coil region" evidence="1">
    <location>
        <begin position="14"/>
        <end position="41"/>
    </location>
</feature>
<keyword evidence="2" id="KW-1133">Transmembrane helix</keyword>
<name>A0AAN5D3T1_9BILA</name>
<gene>
    <name evidence="3" type="ORF">PMAYCL1PPCAC_25357</name>
</gene>
<dbReference type="Proteomes" id="UP001328107">
    <property type="component" value="Unassembled WGS sequence"/>
</dbReference>
<keyword evidence="4" id="KW-1185">Reference proteome</keyword>
<evidence type="ECO:0000313" key="4">
    <source>
        <dbReference type="Proteomes" id="UP001328107"/>
    </source>
</evidence>
<reference evidence="4" key="1">
    <citation type="submission" date="2022-10" db="EMBL/GenBank/DDBJ databases">
        <title>Genome assembly of Pristionchus species.</title>
        <authorList>
            <person name="Yoshida K."/>
            <person name="Sommer R.J."/>
        </authorList>
    </citation>
    <scope>NUCLEOTIDE SEQUENCE [LARGE SCALE GENOMIC DNA]</scope>
    <source>
        <strain evidence="4">RS5460</strain>
    </source>
</reference>
<comment type="caution">
    <text evidence="3">The sequence shown here is derived from an EMBL/GenBank/DDBJ whole genome shotgun (WGS) entry which is preliminary data.</text>
</comment>
<organism evidence="3 4">
    <name type="scientific">Pristionchus mayeri</name>
    <dbReference type="NCBI Taxonomy" id="1317129"/>
    <lineage>
        <taxon>Eukaryota</taxon>
        <taxon>Metazoa</taxon>
        <taxon>Ecdysozoa</taxon>
        <taxon>Nematoda</taxon>
        <taxon>Chromadorea</taxon>
        <taxon>Rhabditida</taxon>
        <taxon>Rhabditina</taxon>
        <taxon>Diplogasteromorpha</taxon>
        <taxon>Diplogasteroidea</taxon>
        <taxon>Neodiplogasteridae</taxon>
        <taxon>Pristionchus</taxon>
    </lineage>
</organism>
<accession>A0AAN5D3T1</accession>
<evidence type="ECO:0000256" key="1">
    <source>
        <dbReference type="SAM" id="Coils"/>
    </source>
</evidence>
<proteinExistence type="predicted"/>
<keyword evidence="2" id="KW-0472">Membrane</keyword>
<evidence type="ECO:0000313" key="3">
    <source>
        <dbReference type="EMBL" id="GMR55162.1"/>
    </source>
</evidence>
<dbReference type="AlphaFoldDB" id="A0AAN5D3T1"/>
<keyword evidence="1" id="KW-0175">Coiled coil</keyword>
<feature type="non-terminal residue" evidence="3">
    <location>
        <position position="1"/>
    </location>
</feature>